<reference evidence="2" key="1">
    <citation type="submission" date="2021-02" db="EMBL/GenBank/DDBJ databases">
        <authorList>
            <person name="Nowell W R."/>
        </authorList>
    </citation>
    <scope>NUCLEOTIDE SEQUENCE</scope>
</reference>
<proteinExistence type="predicted"/>
<protein>
    <submittedName>
        <fullName evidence="2">Uncharacterized protein</fullName>
    </submittedName>
</protein>
<feature type="transmembrane region" description="Helical" evidence="1">
    <location>
        <begin position="45"/>
        <end position="62"/>
    </location>
</feature>
<keyword evidence="1" id="KW-0472">Membrane</keyword>
<keyword evidence="1" id="KW-0812">Transmembrane</keyword>
<dbReference type="Proteomes" id="UP000677228">
    <property type="component" value="Unassembled WGS sequence"/>
</dbReference>
<sequence>MAALAIIGLLAFYFRLSTKIGMGMALVFVVMMGILTNMELKNVKIFRLCIILFIVAWIFQFIGHEIEGKKPAFFKDLQFLLIGPIWTLAGLYRTVGIKY</sequence>
<dbReference type="EMBL" id="CAJNOK010062919">
    <property type="protein sequence ID" value="CAF1642455.1"/>
    <property type="molecule type" value="Genomic_DNA"/>
</dbReference>
<dbReference type="EMBL" id="CAJOBA010089985">
    <property type="protein sequence ID" value="CAF4480175.1"/>
    <property type="molecule type" value="Genomic_DNA"/>
</dbReference>
<name>A0A8S2G7P3_9BILA</name>
<dbReference type="PANTHER" id="PTHR28026:SF9">
    <property type="entry name" value="2-HYDROXY-PALMITIC ACID DIOXYGENASE MPO1"/>
    <property type="match status" value="1"/>
</dbReference>
<dbReference type="PANTHER" id="PTHR28026">
    <property type="entry name" value="DUF962 DOMAIN PROTEIN (AFU_ORTHOLOGUE AFUA_8G05310)"/>
    <property type="match status" value="1"/>
</dbReference>
<accession>A0A8S2G7P3</accession>
<organism evidence="2 4">
    <name type="scientific">Didymodactylos carnosus</name>
    <dbReference type="NCBI Taxonomy" id="1234261"/>
    <lineage>
        <taxon>Eukaryota</taxon>
        <taxon>Metazoa</taxon>
        <taxon>Spiralia</taxon>
        <taxon>Gnathifera</taxon>
        <taxon>Rotifera</taxon>
        <taxon>Eurotatoria</taxon>
        <taxon>Bdelloidea</taxon>
        <taxon>Philodinida</taxon>
        <taxon>Philodinidae</taxon>
        <taxon>Didymodactylos</taxon>
    </lineage>
</organism>
<dbReference type="Pfam" id="PF06127">
    <property type="entry name" value="Mpo1-like"/>
    <property type="match status" value="1"/>
</dbReference>
<feature type="transmembrane region" description="Helical" evidence="1">
    <location>
        <begin position="20"/>
        <end position="38"/>
    </location>
</feature>
<dbReference type="Proteomes" id="UP000682733">
    <property type="component" value="Unassembled WGS sequence"/>
</dbReference>
<feature type="transmembrane region" description="Helical" evidence="1">
    <location>
        <begin position="77"/>
        <end position="95"/>
    </location>
</feature>
<comment type="caution">
    <text evidence="2">The sequence shown here is derived from an EMBL/GenBank/DDBJ whole genome shotgun (WGS) entry which is preliminary data.</text>
</comment>
<evidence type="ECO:0000313" key="2">
    <source>
        <dbReference type="EMBL" id="CAF1642455.1"/>
    </source>
</evidence>
<gene>
    <name evidence="2" type="ORF">OVA965_LOCUS44359</name>
    <name evidence="3" type="ORF">TMI583_LOCUS47112</name>
</gene>
<evidence type="ECO:0000256" key="1">
    <source>
        <dbReference type="SAM" id="Phobius"/>
    </source>
</evidence>
<evidence type="ECO:0000313" key="3">
    <source>
        <dbReference type="EMBL" id="CAF4480175.1"/>
    </source>
</evidence>
<dbReference type="InterPro" id="IPR009305">
    <property type="entry name" value="Mpo1-like"/>
</dbReference>
<evidence type="ECO:0000313" key="4">
    <source>
        <dbReference type="Proteomes" id="UP000677228"/>
    </source>
</evidence>
<dbReference type="AlphaFoldDB" id="A0A8S2G7P3"/>
<dbReference type="GO" id="GO:0046521">
    <property type="term" value="P:sphingoid catabolic process"/>
    <property type="evidence" value="ECO:0007669"/>
    <property type="project" value="TreeGrafter"/>
</dbReference>
<dbReference type="GO" id="GO:0016020">
    <property type="term" value="C:membrane"/>
    <property type="evidence" value="ECO:0007669"/>
    <property type="project" value="GOC"/>
</dbReference>
<keyword evidence="1" id="KW-1133">Transmembrane helix</keyword>